<gene>
    <name evidence="2" type="ORF">FocTR4_00014439</name>
</gene>
<organism evidence="2 3">
    <name type="scientific">Fusarium oxysporum f. sp. cubense</name>
    <dbReference type="NCBI Taxonomy" id="61366"/>
    <lineage>
        <taxon>Eukaryota</taxon>
        <taxon>Fungi</taxon>
        <taxon>Dikarya</taxon>
        <taxon>Ascomycota</taxon>
        <taxon>Pezizomycotina</taxon>
        <taxon>Sordariomycetes</taxon>
        <taxon>Hypocreomycetidae</taxon>
        <taxon>Hypocreales</taxon>
        <taxon>Nectriaceae</taxon>
        <taxon>Fusarium</taxon>
        <taxon>Fusarium oxysporum species complex</taxon>
    </lineage>
</organism>
<dbReference type="Proteomes" id="UP000321331">
    <property type="component" value="Unassembled WGS sequence"/>
</dbReference>
<evidence type="ECO:0000313" key="3">
    <source>
        <dbReference type="Proteomes" id="UP000321331"/>
    </source>
</evidence>
<comment type="caution">
    <text evidence="2">The sequence shown here is derived from an EMBL/GenBank/DDBJ whole genome shotgun (WGS) entry which is preliminary data.</text>
</comment>
<dbReference type="EMBL" id="VMNF01000011">
    <property type="protein sequence ID" value="TXB99784.1"/>
    <property type="molecule type" value="Genomic_DNA"/>
</dbReference>
<dbReference type="AlphaFoldDB" id="A0A5C6SM57"/>
<keyword evidence="1" id="KW-0732">Signal</keyword>
<feature type="signal peptide" evidence="1">
    <location>
        <begin position="1"/>
        <end position="20"/>
    </location>
</feature>
<accession>A0A5C6SM57</accession>
<name>A0A5C6SM57_FUSOC</name>
<reference evidence="2 3" key="1">
    <citation type="submission" date="2019-07" db="EMBL/GenBank/DDBJ databases">
        <title>The First High-Quality Draft Genome Sequence of the Causal Agent of the Current Panama Disease Epidemic.</title>
        <authorList>
            <person name="Warmington R.J."/>
            <person name="Kay W."/>
            <person name="Jeffries A."/>
            <person name="Bebber D."/>
            <person name="Moore K."/>
            <person name="Studholme D.J."/>
        </authorList>
    </citation>
    <scope>NUCLEOTIDE SEQUENCE [LARGE SCALE GENOMIC DNA]</scope>
    <source>
        <strain evidence="2 3">TR4</strain>
    </source>
</reference>
<evidence type="ECO:0008006" key="4">
    <source>
        <dbReference type="Google" id="ProtNLM"/>
    </source>
</evidence>
<proteinExistence type="predicted"/>
<protein>
    <recommendedName>
        <fullName evidence="4">Apple domain-containing protein</fullName>
    </recommendedName>
</protein>
<evidence type="ECO:0000313" key="2">
    <source>
        <dbReference type="EMBL" id="TXB99784.1"/>
    </source>
</evidence>
<sequence>MKTSTAYLLIAFFSATHVSAECIEGTRQEISPGYVVEHKCGIYRQGGAAIKNINSEAECAALARDAGVDIATYYAPRKQCIIAKEGGKDLPYPGATYLQRVEENDDPFEDEQLIEDDPFGQTCEEEKETLKADLDKCHADLALATKKPTCGVAKWGGKWYSRKDGLTLAQCKQACDTDVKCLSYSANKGTSGAINCYLYDKETSEVPDGTYPNFVQYDKRCA</sequence>
<feature type="chain" id="PRO_5023015221" description="Apple domain-containing protein" evidence="1">
    <location>
        <begin position="21"/>
        <end position="222"/>
    </location>
</feature>
<evidence type="ECO:0000256" key="1">
    <source>
        <dbReference type="SAM" id="SignalP"/>
    </source>
</evidence>